<keyword evidence="4" id="KW-1185">Reference proteome</keyword>
<evidence type="ECO:0000256" key="1">
    <source>
        <dbReference type="ARBA" id="ARBA00006611"/>
    </source>
</evidence>
<evidence type="ECO:0000259" key="2">
    <source>
        <dbReference type="Pfam" id="PF00437"/>
    </source>
</evidence>
<gene>
    <name evidence="3" type="ORF">SAMN02745702_01389</name>
</gene>
<dbReference type="InterPro" id="IPR027417">
    <property type="entry name" value="P-loop_NTPase"/>
</dbReference>
<evidence type="ECO:0000313" key="4">
    <source>
        <dbReference type="Proteomes" id="UP000189733"/>
    </source>
</evidence>
<dbReference type="InterPro" id="IPR001482">
    <property type="entry name" value="T2SS/T4SS_dom"/>
</dbReference>
<organism evidence="3 4">
    <name type="scientific">Desulfobaculum bizertense DSM 18034</name>
    <dbReference type="NCBI Taxonomy" id="1121442"/>
    <lineage>
        <taxon>Bacteria</taxon>
        <taxon>Pseudomonadati</taxon>
        <taxon>Thermodesulfobacteriota</taxon>
        <taxon>Desulfovibrionia</taxon>
        <taxon>Desulfovibrionales</taxon>
        <taxon>Desulfovibrionaceae</taxon>
        <taxon>Desulfobaculum</taxon>
    </lineage>
</organism>
<reference evidence="3 4" key="1">
    <citation type="submission" date="2017-02" db="EMBL/GenBank/DDBJ databases">
        <authorList>
            <person name="Peterson S.W."/>
        </authorList>
    </citation>
    <scope>NUCLEOTIDE SEQUENCE [LARGE SCALE GENOMIC DNA]</scope>
    <source>
        <strain evidence="3 4">DSM 18034</strain>
    </source>
</reference>
<feature type="domain" description="Bacterial type II secretion system protein E" evidence="2">
    <location>
        <begin position="91"/>
        <end position="283"/>
    </location>
</feature>
<dbReference type="OrthoDB" id="9805147at2"/>
<dbReference type="CDD" id="cd01131">
    <property type="entry name" value="PilT"/>
    <property type="match status" value="1"/>
</dbReference>
<dbReference type="SUPFAM" id="SSF52540">
    <property type="entry name" value="P-loop containing nucleoside triphosphate hydrolases"/>
    <property type="match status" value="1"/>
</dbReference>
<evidence type="ECO:0000313" key="3">
    <source>
        <dbReference type="EMBL" id="SKA71003.1"/>
    </source>
</evidence>
<sequence length="391" mass="42578">MAESCEAFLSRVVEAHPTASDIVLTVGRPVQVMQDKVFEDAACEGMITEGMSPLTPKSCEAFAMGLMKGRGTALQAYTTHGACDFSFSCGEIRFRANIFRQMGYPCVVLRRLPAQVPSAKDLLLPDIVTRLAALRRGLVLVTGAAGNGKSTSLAVLLEKINSERAVHIITLEDPVEYIYPQKRAVMSQRELGRDFSGFAEGLRSALRQSPQVLMVGEIRDRESLGITLQAAEAGLLVFATLHTTDAGQTLNRILGMFPSGEESFVRQRLAQSLAAVVSQRLCAKKGGGLVPAVEVLRSSLRIREAILQGELRDGVFRKILTESGSQGMCSMDQSVLFLHAKGLLTEESVFENATDVTAVRQELDRWRAKSGKSTSSLKGLTLDDDYEWSAF</sequence>
<accession>A0A1T4W189</accession>
<proteinExistence type="inferred from homology"/>
<protein>
    <submittedName>
        <fullName evidence="3">Twitching motility protein PilT</fullName>
    </submittedName>
</protein>
<dbReference type="Proteomes" id="UP000189733">
    <property type="component" value="Unassembled WGS sequence"/>
</dbReference>
<dbReference type="Gene3D" id="3.40.50.300">
    <property type="entry name" value="P-loop containing nucleotide triphosphate hydrolases"/>
    <property type="match status" value="1"/>
</dbReference>
<dbReference type="PANTHER" id="PTHR30486">
    <property type="entry name" value="TWITCHING MOTILITY PROTEIN PILT"/>
    <property type="match status" value="1"/>
</dbReference>
<dbReference type="RefSeq" id="WP_078684686.1">
    <property type="nucleotide sequence ID" value="NZ_FUYA01000004.1"/>
</dbReference>
<dbReference type="InterPro" id="IPR050921">
    <property type="entry name" value="T4SS_GSP_E_ATPase"/>
</dbReference>
<dbReference type="PANTHER" id="PTHR30486:SF16">
    <property type="entry name" value="TWITCHING MOTILITY PROTEIN PILT"/>
    <property type="match status" value="1"/>
</dbReference>
<dbReference type="GO" id="GO:0005524">
    <property type="term" value="F:ATP binding"/>
    <property type="evidence" value="ECO:0007669"/>
    <property type="project" value="InterPro"/>
</dbReference>
<dbReference type="GO" id="GO:0016887">
    <property type="term" value="F:ATP hydrolysis activity"/>
    <property type="evidence" value="ECO:0007669"/>
    <property type="project" value="InterPro"/>
</dbReference>
<comment type="similarity">
    <text evidence="1">Belongs to the GSP E family.</text>
</comment>
<dbReference type="EMBL" id="FUYA01000004">
    <property type="protein sequence ID" value="SKA71003.1"/>
    <property type="molecule type" value="Genomic_DNA"/>
</dbReference>
<dbReference type="Gene3D" id="3.30.450.90">
    <property type="match status" value="1"/>
</dbReference>
<dbReference type="STRING" id="1121442.SAMN02745702_01389"/>
<dbReference type="AlphaFoldDB" id="A0A1T4W189"/>
<dbReference type="InterPro" id="IPR006321">
    <property type="entry name" value="PilT/PilU"/>
</dbReference>
<dbReference type="Pfam" id="PF00437">
    <property type="entry name" value="T2SSE"/>
    <property type="match status" value="1"/>
</dbReference>
<name>A0A1T4W189_9BACT</name>